<gene>
    <name evidence="1" type="ORF">ACOLOM_LOCUS6029</name>
</gene>
<dbReference type="EMBL" id="CAJVPT010011895">
    <property type="protein sequence ID" value="CAG8582889.1"/>
    <property type="molecule type" value="Genomic_DNA"/>
</dbReference>
<sequence length="273" mass="29187">SAVAEVVRGHTPHQPGQGGGAGPFANGHKPERVTVRRRALSTCVLATAAEGREYGGGGVDPNEPGTLLMLGANACGHGFIGNRESVASSFPSALPSQSHRLDAELALYCDLSSWPRELGTRYFFFISFSVFCTREISDVACPVGGRNPDAMNQCRDEKVNRPTHRRAGIIALDPIGVFAFCLMGLLRYASVVNEGELVKGERGAEGRNSDQGEMIMMTQAHSTQTDVNCFSELGRGVSVILSRIPDGSSIRIVATSATDERTCVGVIEETRVF</sequence>
<keyword evidence="2" id="KW-1185">Reference proteome</keyword>
<comment type="caution">
    <text evidence="1">The sequence shown here is derived from an EMBL/GenBank/DDBJ whole genome shotgun (WGS) entry which is preliminary data.</text>
</comment>
<evidence type="ECO:0000313" key="1">
    <source>
        <dbReference type="EMBL" id="CAG8582889.1"/>
    </source>
</evidence>
<dbReference type="Proteomes" id="UP000789525">
    <property type="component" value="Unassembled WGS sequence"/>
</dbReference>
<organism evidence="1 2">
    <name type="scientific">Acaulospora colombiana</name>
    <dbReference type="NCBI Taxonomy" id="27376"/>
    <lineage>
        <taxon>Eukaryota</taxon>
        <taxon>Fungi</taxon>
        <taxon>Fungi incertae sedis</taxon>
        <taxon>Mucoromycota</taxon>
        <taxon>Glomeromycotina</taxon>
        <taxon>Glomeromycetes</taxon>
        <taxon>Diversisporales</taxon>
        <taxon>Acaulosporaceae</taxon>
        <taxon>Acaulospora</taxon>
    </lineage>
</organism>
<evidence type="ECO:0000313" key="2">
    <source>
        <dbReference type="Proteomes" id="UP000789525"/>
    </source>
</evidence>
<feature type="non-terminal residue" evidence="1">
    <location>
        <position position="1"/>
    </location>
</feature>
<name>A0ACA9MDP0_9GLOM</name>
<reference evidence="1" key="1">
    <citation type="submission" date="2021-06" db="EMBL/GenBank/DDBJ databases">
        <authorList>
            <person name="Kallberg Y."/>
            <person name="Tangrot J."/>
            <person name="Rosling A."/>
        </authorList>
    </citation>
    <scope>NUCLEOTIDE SEQUENCE</scope>
    <source>
        <strain evidence="1">CL356</strain>
    </source>
</reference>
<proteinExistence type="predicted"/>
<accession>A0ACA9MDP0</accession>
<protein>
    <submittedName>
        <fullName evidence="1">15773_t:CDS:1</fullName>
    </submittedName>
</protein>